<dbReference type="AlphaFoldDB" id="A0A0K2SXC9"/>
<sequence>MPKEDDVDDALISRGNLSFNFKALSEACVLLSLRGELVSPLQLLSVSLFSLGPGSKCPVLGLIRICLLLLLPALEEGGGGMIKLATVVEGGRSDAGCMKSWT</sequence>
<organism evidence="1">
    <name type="scientific">Lepeophtheirus salmonis</name>
    <name type="common">Salmon louse</name>
    <name type="synonym">Caligus salmonis</name>
    <dbReference type="NCBI Taxonomy" id="72036"/>
    <lineage>
        <taxon>Eukaryota</taxon>
        <taxon>Metazoa</taxon>
        <taxon>Ecdysozoa</taxon>
        <taxon>Arthropoda</taxon>
        <taxon>Crustacea</taxon>
        <taxon>Multicrustacea</taxon>
        <taxon>Hexanauplia</taxon>
        <taxon>Copepoda</taxon>
        <taxon>Siphonostomatoida</taxon>
        <taxon>Caligidae</taxon>
        <taxon>Lepeophtheirus</taxon>
    </lineage>
</organism>
<name>A0A0K2SXC9_LEPSM</name>
<reference evidence="1" key="1">
    <citation type="submission" date="2014-05" db="EMBL/GenBank/DDBJ databases">
        <authorList>
            <person name="Chronopoulou M."/>
        </authorList>
    </citation>
    <scope>NUCLEOTIDE SEQUENCE</scope>
    <source>
        <tissue evidence="1">Whole organism</tissue>
    </source>
</reference>
<dbReference type="EMBL" id="HACA01000570">
    <property type="protein sequence ID" value="CDW17931.1"/>
    <property type="molecule type" value="Transcribed_RNA"/>
</dbReference>
<protein>
    <submittedName>
        <fullName evidence="1">Uncharacterized protein</fullName>
    </submittedName>
</protein>
<evidence type="ECO:0000313" key="1">
    <source>
        <dbReference type="EMBL" id="CDW17931.1"/>
    </source>
</evidence>
<proteinExistence type="predicted"/>
<accession>A0A0K2SXC9</accession>